<comment type="caution">
    <text evidence="1">The sequence shown here is derived from an EMBL/GenBank/DDBJ whole genome shotgun (WGS) entry which is preliminary data.</text>
</comment>
<dbReference type="OrthoDB" id="10681034at2759"/>
<proteinExistence type="predicted"/>
<keyword evidence="2" id="KW-1185">Reference proteome</keyword>
<dbReference type="EMBL" id="JAGMWT010000004">
    <property type="protein sequence ID" value="KAH7130795.1"/>
    <property type="molecule type" value="Genomic_DNA"/>
</dbReference>
<evidence type="ECO:0000313" key="2">
    <source>
        <dbReference type="Proteomes" id="UP000700596"/>
    </source>
</evidence>
<sequence>MPNCETFIHTNLFLEPDFTHPEVLSEIYRMAISMHSSKTGFNMSGPLFKISRPYTDVHLEMQLDSTRAPFPLHTWFPQLNIELRLYSFLDAWGLLDNPCTRKKSAILLRDHMTQMLADIDLSEDRITKVCAIEDSELLDATQHSLCLWLLKPGLEALRARGFPQKNVRWLVFPPPQEIGQRYEGDWEDGGQSFIGLIYRAYSRRNFAWRGPGFAVERDTVKRDPCACSDHVEWVKDRTQKY</sequence>
<accession>A0A9P9E3K0</accession>
<dbReference type="AlphaFoldDB" id="A0A9P9E3K0"/>
<dbReference type="Proteomes" id="UP000700596">
    <property type="component" value="Unassembled WGS sequence"/>
</dbReference>
<organism evidence="1 2">
    <name type="scientific">Dendryphion nanum</name>
    <dbReference type="NCBI Taxonomy" id="256645"/>
    <lineage>
        <taxon>Eukaryota</taxon>
        <taxon>Fungi</taxon>
        <taxon>Dikarya</taxon>
        <taxon>Ascomycota</taxon>
        <taxon>Pezizomycotina</taxon>
        <taxon>Dothideomycetes</taxon>
        <taxon>Pleosporomycetidae</taxon>
        <taxon>Pleosporales</taxon>
        <taxon>Torulaceae</taxon>
        <taxon>Dendryphion</taxon>
    </lineage>
</organism>
<protein>
    <submittedName>
        <fullName evidence="1">Uncharacterized protein</fullName>
    </submittedName>
</protein>
<reference evidence="1" key="1">
    <citation type="journal article" date="2021" name="Nat. Commun.">
        <title>Genetic determinants of endophytism in the Arabidopsis root mycobiome.</title>
        <authorList>
            <person name="Mesny F."/>
            <person name="Miyauchi S."/>
            <person name="Thiergart T."/>
            <person name="Pickel B."/>
            <person name="Atanasova L."/>
            <person name="Karlsson M."/>
            <person name="Huettel B."/>
            <person name="Barry K.W."/>
            <person name="Haridas S."/>
            <person name="Chen C."/>
            <person name="Bauer D."/>
            <person name="Andreopoulos W."/>
            <person name="Pangilinan J."/>
            <person name="LaButti K."/>
            <person name="Riley R."/>
            <person name="Lipzen A."/>
            <person name="Clum A."/>
            <person name="Drula E."/>
            <person name="Henrissat B."/>
            <person name="Kohler A."/>
            <person name="Grigoriev I.V."/>
            <person name="Martin F.M."/>
            <person name="Hacquard S."/>
        </authorList>
    </citation>
    <scope>NUCLEOTIDE SEQUENCE</scope>
    <source>
        <strain evidence="1">MPI-CAGE-CH-0243</strain>
    </source>
</reference>
<evidence type="ECO:0000313" key="1">
    <source>
        <dbReference type="EMBL" id="KAH7130795.1"/>
    </source>
</evidence>
<name>A0A9P9E3K0_9PLEO</name>
<gene>
    <name evidence="1" type="ORF">B0J11DRAFT_613361</name>
</gene>
<feature type="non-terminal residue" evidence="1">
    <location>
        <position position="1"/>
    </location>
</feature>